<feature type="region of interest" description="Disordered" evidence="3">
    <location>
        <begin position="168"/>
        <end position="187"/>
    </location>
</feature>
<feature type="domain" description="Ferric reductase NAD binding" evidence="4">
    <location>
        <begin position="62"/>
        <end position="240"/>
    </location>
</feature>
<accession>X6NGT9</accession>
<dbReference type="AlphaFoldDB" id="X6NGT9"/>
<dbReference type="Proteomes" id="UP000023152">
    <property type="component" value="Unassembled WGS sequence"/>
</dbReference>
<dbReference type="PANTHER" id="PTHR46505:SF1">
    <property type="entry name" value="OXIDOREDUCTASE NAD-BINDING DOMAIN-CONTAINING PROTEIN 1"/>
    <property type="match status" value="1"/>
</dbReference>
<keyword evidence="2" id="KW-0520">NAD</keyword>
<dbReference type="InterPro" id="IPR052128">
    <property type="entry name" value="Oxidoreductase_NAD-binding"/>
</dbReference>
<organism evidence="5 6">
    <name type="scientific">Reticulomyxa filosa</name>
    <dbReference type="NCBI Taxonomy" id="46433"/>
    <lineage>
        <taxon>Eukaryota</taxon>
        <taxon>Sar</taxon>
        <taxon>Rhizaria</taxon>
        <taxon>Retaria</taxon>
        <taxon>Foraminifera</taxon>
        <taxon>Monothalamids</taxon>
        <taxon>Reticulomyxidae</taxon>
        <taxon>Reticulomyxa</taxon>
    </lineage>
</organism>
<sequence>MTNTPAHLKRTGELHLAVKTSSDVISQYVHSLPLDLTEKQSLEVYCKCGGNLYFDNAKSSQHFVLIAGGIGITPLSSIFKFHAESCPHAFVSLLYSVHRDEREFALLDELAVCQVANSTRSSIVCTVSSHSVCKMEETCVYVYIYAHTYTHTHKNGLFLVTKSQSEKTQEQDEKKEESNKDVEKQRKTVDSDVMKKYWGGRTGRIDIDLIKKAVECQVRQFELKSCQFVICGPPSMLQTLPPLIVQHLNISEKQIHFEKWW</sequence>
<dbReference type="PANTHER" id="PTHR46505">
    <property type="entry name" value="OXIDOREDUCTASE NAD-BINDING DOMAIN-CONTAINING PROTEIN 1"/>
    <property type="match status" value="1"/>
</dbReference>
<gene>
    <name evidence="5" type="ORF">RFI_11926</name>
</gene>
<dbReference type="Gene3D" id="3.40.50.80">
    <property type="entry name" value="Nucleotide-binding domain of ferredoxin-NADP reductase (FNR) module"/>
    <property type="match status" value="1"/>
</dbReference>
<keyword evidence="1" id="KW-0560">Oxidoreductase</keyword>
<dbReference type="SUPFAM" id="SSF52343">
    <property type="entry name" value="Ferredoxin reductase-like, C-terminal NADP-linked domain"/>
    <property type="match status" value="1"/>
</dbReference>
<proteinExistence type="predicted"/>
<protein>
    <recommendedName>
        <fullName evidence="4">Ferric reductase NAD binding domain-containing protein</fullName>
    </recommendedName>
</protein>
<evidence type="ECO:0000313" key="6">
    <source>
        <dbReference type="Proteomes" id="UP000023152"/>
    </source>
</evidence>
<name>X6NGT9_RETFI</name>
<keyword evidence="6" id="KW-1185">Reference proteome</keyword>
<evidence type="ECO:0000256" key="3">
    <source>
        <dbReference type="SAM" id="MobiDB-lite"/>
    </source>
</evidence>
<evidence type="ECO:0000259" key="4">
    <source>
        <dbReference type="Pfam" id="PF08030"/>
    </source>
</evidence>
<evidence type="ECO:0000256" key="1">
    <source>
        <dbReference type="ARBA" id="ARBA00023002"/>
    </source>
</evidence>
<evidence type="ECO:0000313" key="5">
    <source>
        <dbReference type="EMBL" id="ETO25206.1"/>
    </source>
</evidence>
<dbReference type="InterPro" id="IPR039261">
    <property type="entry name" value="FNR_nucleotide-bd"/>
</dbReference>
<dbReference type="GO" id="GO:0005739">
    <property type="term" value="C:mitochondrion"/>
    <property type="evidence" value="ECO:0007669"/>
    <property type="project" value="TreeGrafter"/>
</dbReference>
<comment type="caution">
    <text evidence="5">The sequence shown here is derived from an EMBL/GenBank/DDBJ whole genome shotgun (WGS) entry which is preliminary data.</text>
</comment>
<dbReference type="OrthoDB" id="436496at2759"/>
<dbReference type="InterPro" id="IPR013121">
    <property type="entry name" value="Fe_red_NAD-bd_6"/>
</dbReference>
<dbReference type="EMBL" id="ASPP01008689">
    <property type="protein sequence ID" value="ETO25206.1"/>
    <property type="molecule type" value="Genomic_DNA"/>
</dbReference>
<dbReference type="GO" id="GO:0016491">
    <property type="term" value="F:oxidoreductase activity"/>
    <property type="evidence" value="ECO:0007669"/>
    <property type="project" value="UniProtKB-KW"/>
</dbReference>
<reference evidence="5 6" key="1">
    <citation type="journal article" date="2013" name="Curr. Biol.">
        <title>The Genome of the Foraminiferan Reticulomyxa filosa.</title>
        <authorList>
            <person name="Glockner G."/>
            <person name="Hulsmann N."/>
            <person name="Schleicher M."/>
            <person name="Noegel A.A."/>
            <person name="Eichinger L."/>
            <person name="Gallinger C."/>
            <person name="Pawlowski J."/>
            <person name="Sierra R."/>
            <person name="Euteneuer U."/>
            <person name="Pillet L."/>
            <person name="Moustafa A."/>
            <person name="Platzer M."/>
            <person name="Groth M."/>
            <person name="Szafranski K."/>
            <person name="Schliwa M."/>
        </authorList>
    </citation>
    <scope>NUCLEOTIDE SEQUENCE [LARGE SCALE GENOMIC DNA]</scope>
</reference>
<dbReference type="Pfam" id="PF08030">
    <property type="entry name" value="NAD_binding_6"/>
    <property type="match status" value="1"/>
</dbReference>
<evidence type="ECO:0000256" key="2">
    <source>
        <dbReference type="ARBA" id="ARBA00023027"/>
    </source>
</evidence>